<dbReference type="Proteomes" id="UP000887013">
    <property type="component" value="Unassembled WGS sequence"/>
</dbReference>
<protein>
    <submittedName>
        <fullName evidence="1">Uncharacterized protein</fullName>
    </submittedName>
</protein>
<gene>
    <name evidence="1" type="ORF">NPIL_585051</name>
</gene>
<dbReference type="EMBL" id="BMAW01128110">
    <property type="protein sequence ID" value="GFU24046.1"/>
    <property type="molecule type" value="Genomic_DNA"/>
</dbReference>
<sequence>MGPLHRSRCEEDWGSITSGVPVLDGRMLTQCEGNDSVAIPDALSPGHSTGRFRFFFTPTTLLIREENGILREKTWTWWSSLECFVFGSDFDEEMVRFQRSYLSRQYND</sequence>
<comment type="caution">
    <text evidence="1">The sequence shown here is derived from an EMBL/GenBank/DDBJ whole genome shotgun (WGS) entry which is preliminary data.</text>
</comment>
<dbReference type="AlphaFoldDB" id="A0A8X6QGH2"/>
<dbReference type="OrthoDB" id="10582410at2759"/>
<proteinExistence type="predicted"/>
<accession>A0A8X6QGH2</accession>
<organism evidence="1 2">
    <name type="scientific">Nephila pilipes</name>
    <name type="common">Giant wood spider</name>
    <name type="synonym">Nephila maculata</name>
    <dbReference type="NCBI Taxonomy" id="299642"/>
    <lineage>
        <taxon>Eukaryota</taxon>
        <taxon>Metazoa</taxon>
        <taxon>Ecdysozoa</taxon>
        <taxon>Arthropoda</taxon>
        <taxon>Chelicerata</taxon>
        <taxon>Arachnida</taxon>
        <taxon>Araneae</taxon>
        <taxon>Araneomorphae</taxon>
        <taxon>Entelegynae</taxon>
        <taxon>Araneoidea</taxon>
        <taxon>Nephilidae</taxon>
        <taxon>Nephila</taxon>
    </lineage>
</organism>
<name>A0A8X6QGH2_NEPPI</name>
<evidence type="ECO:0000313" key="2">
    <source>
        <dbReference type="Proteomes" id="UP000887013"/>
    </source>
</evidence>
<keyword evidence="2" id="KW-1185">Reference proteome</keyword>
<evidence type="ECO:0000313" key="1">
    <source>
        <dbReference type="EMBL" id="GFU24046.1"/>
    </source>
</evidence>
<reference evidence="1" key="1">
    <citation type="submission" date="2020-08" db="EMBL/GenBank/DDBJ databases">
        <title>Multicomponent nature underlies the extraordinary mechanical properties of spider dragline silk.</title>
        <authorList>
            <person name="Kono N."/>
            <person name="Nakamura H."/>
            <person name="Mori M."/>
            <person name="Yoshida Y."/>
            <person name="Ohtoshi R."/>
            <person name="Malay A.D."/>
            <person name="Moran D.A.P."/>
            <person name="Tomita M."/>
            <person name="Numata K."/>
            <person name="Arakawa K."/>
        </authorList>
    </citation>
    <scope>NUCLEOTIDE SEQUENCE</scope>
</reference>